<evidence type="ECO:0000256" key="3">
    <source>
        <dbReference type="ARBA" id="ARBA00023002"/>
    </source>
</evidence>
<dbReference type="GO" id="GO:0030267">
    <property type="term" value="F:glyoxylate reductase (NADPH) activity"/>
    <property type="evidence" value="ECO:0007669"/>
    <property type="project" value="UniProtKB-EC"/>
</dbReference>
<dbReference type="AlphaFoldDB" id="A0A212IXU6"/>
<dbReference type="PANTHER" id="PTHR43333:SF1">
    <property type="entry name" value="D-ISOMER SPECIFIC 2-HYDROXYACID DEHYDROGENASE NAD-BINDING DOMAIN-CONTAINING PROTEIN"/>
    <property type="match status" value="1"/>
</dbReference>
<keyword evidence="4" id="KW-0520">NAD</keyword>
<dbReference type="SUPFAM" id="SSF51735">
    <property type="entry name" value="NAD(P)-binding Rossmann-fold domains"/>
    <property type="match status" value="1"/>
</dbReference>
<dbReference type="EC" id="1.1.1.79" evidence="6"/>
<accession>A0A212IXU6</accession>
<evidence type="ECO:0000256" key="2">
    <source>
        <dbReference type="ARBA" id="ARBA00022857"/>
    </source>
</evidence>
<evidence type="ECO:0000313" key="6">
    <source>
        <dbReference type="EMBL" id="SBV92000.1"/>
    </source>
</evidence>
<evidence type="ECO:0000256" key="4">
    <source>
        <dbReference type="ARBA" id="ARBA00023027"/>
    </source>
</evidence>
<evidence type="ECO:0000256" key="1">
    <source>
        <dbReference type="ARBA" id="ARBA00022490"/>
    </source>
</evidence>
<gene>
    <name evidence="6" type="primary">ycdW</name>
    <name evidence="6" type="ORF">KL86DPRO_10286</name>
</gene>
<reference evidence="6" key="1">
    <citation type="submission" date="2016-04" db="EMBL/GenBank/DDBJ databases">
        <authorList>
            <person name="Evans L.H."/>
            <person name="Alamgir A."/>
            <person name="Owens N."/>
            <person name="Weber N.D."/>
            <person name="Virtaneva K."/>
            <person name="Barbian K."/>
            <person name="Babar A."/>
            <person name="Rosenke K."/>
        </authorList>
    </citation>
    <scope>NUCLEOTIDE SEQUENCE</scope>
    <source>
        <strain evidence="6">86</strain>
    </source>
</reference>
<dbReference type="InterPro" id="IPR006140">
    <property type="entry name" value="D-isomer_DH_NAD-bd"/>
</dbReference>
<protein>
    <submittedName>
        <fullName evidence="6">2-ketoacid reductase</fullName>
        <ecNumber evidence="6">1.1.1.79</ecNumber>
    </submittedName>
</protein>
<organism evidence="6">
    <name type="scientific">uncultured delta proteobacterium</name>
    <dbReference type="NCBI Taxonomy" id="34034"/>
    <lineage>
        <taxon>Bacteria</taxon>
        <taxon>Deltaproteobacteria</taxon>
        <taxon>environmental samples</taxon>
    </lineage>
</organism>
<dbReference type="InterPro" id="IPR036291">
    <property type="entry name" value="NAD(P)-bd_dom_sf"/>
</dbReference>
<dbReference type="PANTHER" id="PTHR43333">
    <property type="entry name" value="2-HACID_DH_C DOMAIN-CONTAINING PROTEIN"/>
    <property type="match status" value="1"/>
</dbReference>
<name>A0A212IXU6_9DELT</name>
<dbReference type="EMBL" id="FLUQ01000001">
    <property type="protein sequence ID" value="SBV92000.1"/>
    <property type="molecule type" value="Genomic_DNA"/>
</dbReference>
<dbReference type="NCBIfam" id="NF012013">
    <property type="entry name" value="PRK15469.1"/>
    <property type="match status" value="1"/>
</dbReference>
<dbReference type="FunFam" id="3.40.50.720:FF:000110">
    <property type="entry name" value="Glyoxylate/hydroxypyruvate reductase A"/>
    <property type="match status" value="1"/>
</dbReference>
<dbReference type="Pfam" id="PF02826">
    <property type="entry name" value="2-Hacid_dh_C"/>
    <property type="match status" value="1"/>
</dbReference>
<keyword evidence="1" id="KW-0963">Cytoplasm</keyword>
<evidence type="ECO:0000259" key="5">
    <source>
        <dbReference type="Pfam" id="PF02826"/>
    </source>
</evidence>
<sequence length="313" mass="34197">MDIIIYDPSNGPDVWLQGLRERLPQARIRPWTPGDDGHADYALAWNPPAAMLRGRTGLKAVFNLGAGVDVILKALRENPGMMPENVPLFRLEDAGMARQMREYATYMVLGWYRHFEDYREQQKAKRWKSIFPGARQNFIVGVMGAGILGSAVAQALLAWDFPVRCWSRSPKNIPDVASYAGTAQLDAFLAGTRVLINLLPATPETTGILNSRLFSRLEKGAHILNIARGAHLVEADLLAALASGQVKSAALDVFGTEPLPEEHPFWTHPKVTVTPHVAALTLPDETMDRLAADILTVASGGTPGGKVDIARGY</sequence>
<feature type="domain" description="D-isomer specific 2-hydroxyacid dehydrogenase NAD-binding" evidence="5">
    <location>
        <begin position="107"/>
        <end position="278"/>
    </location>
</feature>
<dbReference type="GO" id="GO:0051287">
    <property type="term" value="F:NAD binding"/>
    <property type="evidence" value="ECO:0007669"/>
    <property type="project" value="InterPro"/>
</dbReference>
<dbReference type="CDD" id="cd12164">
    <property type="entry name" value="GDH_like_2"/>
    <property type="match status" value="1"/>
</dbReference>
<dbReference type="Gene3D" id="3.40.50.720">
    <property type="entry name" value="NAD(P)-binding Rossmann-like Domain"/>
    <property type="match status" value="2"/>
</dbReference>
<proteinExistence type="predicted"/>
<keyword evidence="3 6" id="KW-0560">Oxidoreductase</keyword>
<keyword evidence="2" id="KW-0521">NADP</keyword>